<evidence type="ECO:0000313" key="2">
    <source>
        <dbReference type="Proteomes" id="UP000887013"/>
    </source>
</evidence>
<keyword evidence="2" id="KW-1185">Reference proteome</keyword>
<organism evidence="1 2">
    <name type="scientific">Nephila pilipes</name>
    <name type="common">Giant wood spider</name>
    <name type="synonym">Nephila maculata</name>
    <dbReference type="NCBI Taxonomy" id="299642"/>
    <lineage>
        <taxon>Eukaryota</taxon>
        <taxon>Metazoa</taxon>
        <taxon>Ecdysozoa</taxon>
        <taxon>Arthropoda</taxon>
        <taxon>Chelicerata</taxon>
        <taxon>Arachnida</taxon>
        <taxon>Araneae</taxon>
        <taxon>Araneomorphae</taxon>
        <taxon>Entelegynae</taxon>
        <taxon>Araneoidea</taxon>
        <taxon>Nephilidae</taxon>
        <taxon>Nephila</taxon>
    </lineage>
</organism>
<accession>A0A8X6TNV8</accession>
<dbReference type="Proteomes" id="UP000887013">
    <property type="component" value="Unassembled WGS sequence"/>
</dbReference>
<comment type="caution">
    <text evidence="1">The sequence shown here is derived from an EMBL/GenBank/DDBJ whole genome shotgun (WGS) entry which is preliminary data.</text>
</comment>
<evidence type="ECO:0000313" key="1">
    <source>
        <dbReference type="EMBL" id="GFT35496.1"/>
    </source>
</evidence>
<gene>
    <name evidence="1" type="ORF">NPIL_36421</name>
</gene>
<sequence>MGLRPAPPVPPPPIVQVMGRLLLGKYGAMNGLALNMDAKMICFTFNGFLEHMFENDRLRTGRNYGLFMVVGEYVIFKSGQDNESSDRDPSEDPRRIIAAVRALP</sequence>
<reference evidence="1" key="1">
    <citation type="submission" date="2020-08" db="EMBL/GenBank/DDBJ databases">
        <title>Multicomponent nature underlies the extraordinary mechanical properties of spider dragline silk.</title>
        <authorList>
            <person name="Kono N."/>
            <person name="Nakamura H."/>
            <person name="Mori M."/>
            <person name="Yoshida Y."/>
            <person name="Ohtoshi R."/>
            <person name="Malay A.D."/>
            <person name="Moran D.A.P."/>
            <person name="Tomita M."/>
            <person name="Numata K."/>
            <person name="Arakawa K."/>
        </authorList>
    </citation>
    <scope>NUCLEOTIDE SEQUENCE</scope>
</reference>
<name>A0A8X6TNV8_NEPPI</name>
<proteinExistence type="predicted"/>
<protein>
    <submittedName>
        <fullName evidence="1">Uncharacterized protein</fullName>
    </submittedName>
</protein>
<dbReference type="EMBL" id="BMAW01013724">
    <property type="protein sequence ID" value="GFT35496.1"/>
    <property type="molecule type" value="Genomic_DNA"/>
</dbReference>
<dbReference type="AlphaFoldDB" id="A0A8X6TNV8"/>